<name>A0A4R0NDQ3_9SPHI</name>
<feature type="transmembrane region" description="Helical" evidence="1">
    <location>
        <begin position="36"/>
        <end position="56"/>
    </location>
</feature>
<feature type="transmembrane region" description="Helical" evidence="1">
    <location>
        <begin position="7"/>
        <end position="30"/>
    </location>
</feature>
<evidence type="ECO:0000313" key="2">
    <source>
        <dbReference type="EMBL" id="TCC98521.1"/>
    </source>
</evidence>
<protein>
    <recommendedName>
        <fullName evidence="4">DoxX family protein</fullName>
    </recommendedName>
</protein>
<gene>
    <name evidence="2" type="ORF">EZ444_04350</name>
</gene>
<dbReference type="InterPro" id="IPR046740">
    <property type="entry name" value="DUF6790"/>
</dbReference>
<keyword evidence="1" id="KW-1133">Transmembrane helix</keyword>
<feature type="transmembrane region" description="Helical" evidence="1">
    <location>
        <begin position="83"/>
        <end position="103"/>
    </location>
</feature>
<dbReference type="EMBL" id="SJSM01000002">
    <property type="protein sequence ID" value="TCC98521.1"/>
    <property type="molecule type" value="Genomic_DNA"/>
</dbReference>
<evidence type="ECO:0000313" key="3">
    <source>
        <dbReference type="Proteomes" id="UP000291117"/>
    </source>
</evidence>
<evidence type="ECO:0008006" key="4">
    <source>
        <dbReference type="Google" id="ProtNLM"/>
    </source>
</evidence>
<proteinExistence type="predicted"/>
<dbReference type="Proteomes" id="UP000291117">
    <property type="component" value="Unassembled WGS sequence"/>
</dbReference>
<evidence type="ECO:0000256" key="1">
    <source>
        <dbReference type="SAM" id="Phobius"/>
    </source>
</evidence>
<keyword evidence="1" id="KW-0472">Membrane</keyword>
<accession>A0A4R0NDQ3</accession>
<feature type="transmembrane region" description="Helical" evidence="1">
    <location>
        <begin position="140"/>
        <end position="158"/>
    </location>
</feature>
<keyword evidence="3" id="KW-1185">Reference proteome</keyword>
<keyword evidence="1" id="KW-0812">Transmembrane</keyword>
<dbReference type="RefSeq" id="WP_131607504.1">
    <property type="nucleotide sequence ID" value="NZ_SJSM01000002.1"/>
</dbReference>
<feature type="transmembrane region" description="Helical" evidence="1">
    <location>
        <begin position="109"/>
        <end position="128"/>
    </location>
</feature>
<dbReference type="OrthoDB" id="5072157at2"/>
<sequence>MKENKINLYLISVLLFMLILPIVSIVVEVFSADVDFSVLLVGKWLIFWAIGVRLLIAGIRQITKPSFTAHQIFRITGNDSFPIIRELGFANICIGIIAMLSVFRPEWRMPAAIAGGLYFGLAGMMHLIKKPESRNEAIALVSDLYIFIIMLVYCSVAIS</sequence>
<comment type="caution">
    <text evidence="2">The sequence shown here is derived from an EMBL/GenBank/DDBJ whole genome shotgun (WGS) entry which is preliminary data.</text>
</comment>
<organism evidence="2 3">
    <name type="scientific">Pedobacter hiemivivus</name>
    <dbReference type="NCBI Taxonomy" id="2530454"/>
    <lineage>
        <taxon>Bacteria</taxon>
        <taxon>Pseudomonadati</taxon>
        <taxon>Bacteroidota</taxon>
        <taxon>Sphingobacteriia</taxon>
        <taxon>Sphingobacteriales</taxon>
        <taxon>Sphingobacteriaceae</taxon>
        <taxon>Pedobacter</taxon>
    </lineage>
</organism>
<dbReference type="Pfam" id="PF20589">
    <property type="entry name" value="DUF6790"/>
    <property type="match status" value="1"/>
</dbReference>
<dbReference type="AlphaFoldDB" id="A0A4R0NDQ3"/>
<reference evidence="2 3" key="1">
    <citation type="submission" date="2019-02" db="EMBL/GenBank/DDBJ databases">
        <title>Pedobacter sp. RP-3-8 sp. nov., isolated from Arctic soil.</title>
        <authorList>
            <person name="Dahal R.H."/>
        </authorList>
    </citation>
    <scope>NUCLEOTIDE SEQUENCE [LARGE SCALE GENOMIC DNA]</scope>
    <source>
        <strain evidence="2 3">RP-3-8</strain>
    </source>
</reference>